<reference evidence="2 3" key="1">
    <citation type="submission" date="2019-07" db="EMBL/GenBank/DDBJ databases">
        <title>R&amp;d 2014.</title>
        <authorList>
            <person name="Klenk H.-P."/>
        </authorList>
    </citation>
    <scope>NUCLEOTIDE SEQUENCE [LARGE SCALE GENOMIC DNA]</scope>
    <source>
        <strain evidence="2 3">DSM 45764</strain>
    </source>
</reference>
<comment type="caution">
    <text evidence="2">The sequence shown here is derived from an EMBL/GenBank/DDBJ whole genome shotgun (WGS) entry which is preliminary data.</text>
</comment>
<dbReference type="InterPro" id="IPR051531">
    <property type="entry name" value="N-acetyltransferase"/>
</dbReference>
<dbReference type="InterPro" id="IPR000182">
    <property type="entry name" value="GNAT_dom"/>
</dbReference>
<accession>A0A562ILA3</accession>
<keyword evidence="2" id="KW-0808">Transferase</keyword>
<dbReference type="AlphaFoldDB" id="A0A562ILA3"/>
<keyword evidence="3" id="KW-1185">Reference proteome</keyword>
<dbReference type="EMBL" id="VLKF01000001">
    <property type="protein sequence ID" value="TWH71801.1"/>
    <property type="molecule type" value="Genomic_DNA"/>
</dbReference>
<evidence type="ECO:0000313" key="3">
    <source>
        <dbReference type="Proteomes" id="UP000321490"/>
    </source>
</evidence>
<protein>
    <submittedName>
        <fullName evidence="2">RimJ/RimL family protein N-acetyltransferase</fullName>
    </submittedName>
</protein>
<feature type="domain" description="N-acetyltransferase" evidence="1">
    <location>
        <begin position="18"/>
        <end position="181"/>
    </location>
</feature>
<evidence type="ECO:0000313" key="2">
    <source>
        <dbReference type="EMBL" id="TWH71801.1"/>
    </source>
</evidence>
<gene>
    <name evidence="2" type="ORF">JD78_00299</name>
</gene>
<sequence>MTGLLHAAPPARLADDGVVLRAMTEDDWVLEQALSRDPEVLRWTTHPPHLDEAAARQRMLDVADRAHRRLGQRYAVRPVEGGVEGPAVGMAALTVERSPEPSVGYALLPAGRGRGLAVAAVRLMTDWLLSVGHPCVRLGMLPDNEASAAVAARAGYRDLGVQAAPRPDGSVGRVRWWERRA</sequence>
<dbReference type="Proteomes" id="UP000321490">
    <property type="component" value="Unassembled WGS sequence"/>
</dbReference>
<dbReference type="InterPro" id="IPR016181">
    <property type="entry name" value="Acyl_CoA_acyltransferase"/>
</dbReference>
<dbReference type="SUPFAM" id="SSF55729">
    <property type="entry name" value="Acyl-CoA N-acyltransferases (Nat)"/>
    <property type="match status" value="1"/>
</dbReference>
<evidence type="ECO:0000259" key="1">
    <source>
        <dbReference type="PROSITE" id="PS51186"/>
    </source>
</evidence>
<dbReference type="PANTHER" id="PTHR43792">
    <property type="entry name" value="GNAT FAMILY, PUTATIVE (AFU_ORTHOLOGUE AFUA_3G00765)-RELATED-RELATED"/>
    <property type="match status" value="1"/>
</dbReference>
<dbReference type="Pfam" id="PF13302">
    <property type="entry name" value="Acetyltransf_3"/>
    <property type="match status" value="1"/>
</dbReference>
<dbReference type="OrthoDB" id="4946490at2"/>
<dbReference type="GO" id="GO:0016747">
    <property type="term" value="F:acyltransferase activity, transferring groups other than amino-acyl groups"/>
    <property type="evidence" value="ECO:0007669"/>
    <property type="project" value="InterPro"/>
</dbReference>
<organism evidence="2 3">
    <name type="scientific">Modestobacter roseus</name>
    <dbReference type="NCBI Taxonomy" id="1181884"/>
    <lineage>
        <taxon>Bacteria</taxon>
        <taxon>Bacillati</taxon>
        <taxon>Actinomycetota</taxon>
        <taxon>Actinomycetes</taxon>
        <taxon>Geodermatophilales</taxon>
        <taxon>Geodermatophilaceae</taxon>
        <taxon>Modestobacter</taxon>
    </lineage>
</organism>
<name>A0A562ILA3_9ACTN</name>
<dbReference type="PROSITE" id="PS51186">
    <property type="entry name" value="GNAT"/>
    <property type="match status" value="1"/>
</dbReference>
<proteinExistence type="predicted"/>
<dbReference type="Gene3D" id="3.40.630.30">
    <property type="match status" value="1"/>
</dbReference>
<dbReference type="RefSeq" id="WP_153356778.1">
    <property type="nucleotide sequence ID" value="NZ_ML762479.1"/>
</dbReference>